<evidence type="ECO:0000313" key="3">
    <source>
        <dbReference type="Proteomes" id="UP001159405"/>
    </source>
</evidence>
<feature type="transmembrane region" description="Helical" evidence="1">
    <location>
        <begin position="88"/>
        <end position="110"/>
    </location>
</feature>
<organism evidence="2 3">
    <name type="scientific">Porites lobata</name>
    <dbReference type="NCBI Taxonomy" id="104759"/>
    <lineage>
        <taxon>Eukaryota</taxon>
        <taxon>Metazoa</taxon>
        <taxon>Cnidaria</taxon>
        <taxon>Anthozoa</taxon>
        <taxon>Hexacorallia</taxon>
        <taxon>Scleractinia</taxon>
        <taxon>Fungiina</taxon>
        <taxon>Poritidae</taxon>
        <taxon>Porites</taxon>
    </lineage>
</organism>
<evidence type="ECO:0000256" key="1">
    <source>
        <dbReference type="SAM" id="Phobius"/>
    </source>
</evidence>
<dbReference type="InterPro" id="IPR007743">
    <property type="entry name" value="Immunity-related_GTPase-like"/>
</dbReference>
<comment type="caution">
    <text evidence="2">The sequence shown here is derived from an EMBL/GenBank/DDBJ whole genome shotgun (WGS) entry which is preliminary data.</text>
</comment>
<feature type="transmembrane region" description="Helical" evidence="1">
    <location>
        <begin position="179"/>
        <end position="201"/>
    </location>
</feature>
<feature type="non-terminal residue" evidence="2">
    <location>
        <position position="1"/>
    </location>
</feature>
<dbReference type="PANTHER" id="PTHR32341">
    <property type="entry name" value="INTERFERON-INDUCIBLE GTPASE"/>
    <property type="match status" value="1"/>
</dbReference>
<feature type="non-terminal residue" evidence="2">
    <location>
        <position position="223"/>
    </location>
</feature>
<keyword evidence="1" id="KW-1133">Transmembrane helix</keyword>
<dbReference type="EMBL" id="CALNXK010000172">
    <property type="protein sequence ID" value="CAH3172382.1"/>
    <property type="molecule type" value="Genomic_DNA"/>
</dbReference>
<dbReference type="Proteomes" id="UP001159405">
    <property type="component" value="Unassembled WGS sequence"/>
</dbReference>
<proteinExistence type="predicted"/>
<evidence type="ECO:0000313" key="2">
    <source>
        <dbReference type="EMBL" id="CAH3172382.1"/>
    </source>
</evidence>
<gene>
    <name evidence="2" type="ORF">PLOB_00012905</name>
</gene>
<name>A0ABN8QZ97_9CNID</name>
<dbReference type="Pfam" id="PF05049">
    <property type="entry name" value="IIGP"/>
    <property type="match status" value="1"/>
</dbReference>
<reference evidence="2 3" key="1">
    <citation type="submission" date="2022-05" db="EMBL/GenBank/DDBJ databases">
        <authorList>
            <consortium name="Genoscope - CEA"/>
            <person name="William W."/>
        </authorList>
    </citation>
    <scope>NUCLEOTIDE SEQUENCE [LARGE SCALE GENOMIC DNA]</scope>
</reference>
<keyword evidence="1" id="KW-0812">Transmembrane</keyword>
<protein>
    <submittedName>
        <fullName evidence="2">Uncharacterized protein</fullName>
    </submittedName>
</protein>
<keyword evidence="3" id="KW-1185">Reference proteome</keyword>
<accession>A0ABN8QZ97</accession>
<sequence length="223" mass="23939">SISEKGVLEKVRNDCLKKLGEQMSNKQDIFLISSKDTTKGEFDKLAQAILDVLPTEDKRECLTLSLGILKHLSTETLERKVKVLEGRICLVAGASAVVAMVPIPGVSAAADLGLILKELDFYRSQLGLPDESSDTFKMLTEATKVKVKMGLSLLEIASKGAGWLAAYATETAAEEGVRLFLPLLGSVVASALSFGTTYLALKDCLKTMKEAAFAVLNEVALKS</sequence>
<dbReference type="PANTHER" id="PTHR32341:SF10">
    <property type="entry name" value="INTERFERON-INDUCIBLE GTPASE 5"/>
    <property type="match status" value="1"/>
</dbReference>
<dbReference type="InterPro" id="IPR051515">
    <property type="entry name" value="IRG"/>
</dbReference>
<keyword evidence="1" id="KW-0472">Membrane</keyword>